<feature type="region of interest" description="N-terminal hotdog fold" evidence="5">
    <location>
        <begin position="918"/>
        <end position="1053"/>
    </location>
</feature>
<dbReference type="Pfam" id="PF02801">
    <property type="entry name" value="Ketoacyl-synt_C"/>
    <property type="match status" value="1"/>
</dbReference>
<dbReference type="PROSITE" id="PS52019">
    <property type="entry name" value="PKS_MFAS_DH"/>
    <property type="match status" value="1"/>
</dbReference>
<feature type="active site" description="Proton acceptor; for dehydratase activity" evidence="5">
    <location>
        <position position="950"/>
    </location>
</feature>
<reference evidence="10 11" key="1">
    <citation type="submission" date="2018-05" db="EMBL/GenBank/DDBJ databases">
        <title>Draft genome sequence of Scytalidium lignicola DSM 105466, a ubiquitous saprotrophic fungus.</title>
        <authorList>
            <person name="Buettner E."/>
            <person name="Gebauer A.M."/>
            <person name="Hofrichter M."/>
            <person name="Liers C."/>
            <person name="Kellner H."/>
        </authorList>
    </citation>
    <scope>NUCLEOTIDE SEQUENCE [LARGE SCALE GENOMIC DNA]</scope>
    <source>
        <strain evidence="10 11">DSM 105466</strain>
    </source>
</reference>
<name>A0A3E2GY80_SCYLI</name>
<dbReference type="GO" id="GO:1901336">
    <property type="term" value="P:lactone biosynthetic process"/>
    <property type="evidence" value="ECO:0007669"/>
    <property type="project" value="UniProtKB-ARBA"/>
</dbReference>
<dbReference type="InterPro" id="IPR020841">
    <property type="entry name" value="PKS_Beta-ketoAc_synthase_dom"/>
</dbReference>
<dbReference type="SMART" id="SM00826">
    <property type="entry name" value="PKS_DH"/>
    <property type="match status" value="1"/>
</dbReference>
<dbReference type="PROSITE" id="PS51257">
    <property type="entry name" value="PROKAR_LIPOPROTEIN"/>
    <property type="match status" value="1"/>
</dbReference>
<dbReference type="FunFam" id="3.40.50.720:FF:000209">
    <property type="entry name" value="Polyketide synthase Pks12"/>
    <property type="match status" value="1"/>
</dbReference>
<dbReference type="InterPro" id="IPR014043">
    <property type="entry name" value="Acyl_transferase_dom"/>
</dbReference>
<evidence type="ECO:0000256" key="1">
    <source>
        <dbReference type="ARBA" id="ARBA00022450"/>
    </source>
</evidence>
<evidence type="ECO:0000256" key="2">
    <source>
        <dbReference type="ARBA" id="ARBA00022553"/>
    </source>
</evidence>
<dbReference type="InterPro" id="IPR032821">
    <property type="entry name" value="PKS_assoc"/>
</dbReference>
<dbReference type="SMART" id="SM00825">
    <property type="entry name" value="PKS_KS"/>
    <property type="match status" value="1"/>
</dbReference>
<dbReference type="Gene3D" id="3.40.366.10">
    <property type="entry name" value="Malonyl-Coenzyme A Acyl Carrier Protein, domain 2"/>
    <property type="match status" value="1"/>
</dbReference>
<feature type="active site" description="Proton donor; for dehydratase activity" evidence="5">
    <location>
        <position position="1142"/>
    </location>
</feature>
<dbReference type="SUPFAM" id="SSF51735">
    <property type="entry name" value="NAD(P)-binding Rossmann-fold domains"/>
    <property type="match status" value="2"/>
</dbReference>
<dbReference type="SMART" id="SM00829">
    <property type="entry name" value="PKS_ER"/>
    <property type="match status" value="1"/>
</dbReference>
<dbReference type="SUPFAM" id="SSF53901">
    <property type="entry name" value="Thiolase-like"/>
    <property type="match status" value="1"/>
</dbReference>
<evidence type="ECO:0000259" key="7">
    <source>
        <dbReference type="PROSITE" id="PS50075"/>
    </source>
</evidence>
<dbReference type="InterPro" id="IPR016035">
    <property type="entry name" value="Acyl_Trfase/lysoPLipase"/>
</dbReference>
<dbReference type="SUPFAM" id="SSF52151">
    <property type="entry name" value="FabD/lysophospholipase-like"/>
    <property type="match status" value="1"/>
</dbReference>
<dbReference type="OMA" id="ALDSLYW"/>
<dbReference type="EMBL" id="NCSJ02000287">
    <property type="protein sequence ID" value="RFU26058.1"/>
    <property type="molecule type" value="Genomic_DNA"/>
</dbReference>
<dbReference type="Gene3D" id="3.10.129.110">
    <property type="entry name" value="Polyketide synthase dehydratase"/>
    <property type="match status" value="1"/>
</dbReference>
<dbReference type="GO" id="GO:0016491">
    <property type="term" value="F:oxidoreductase activity"/>
    <property type="evidence" value="ECO:0007669"/>
    <property type="project" value="InterPro"/>
</dbReference>
<keyword evidence="2" id="KW-0597">Phosphoprotein</keyword>
<dbReference type="PROSITE" id="PS00606">
    <property type="entry name" value="KS3_1"/>
    <property type="match status" value="1"/>
</dbReference>
<dbReference type="InterPro" id="IPR014030">
    <property type="entry name" value="Ketoacyl_synth_N"/>
</dbReference>
<keyword evidence="11" id="KW-1185">Reference proteome</keyword>
<dbReference type="PANTHER" id="PTHR43775">
    <property type="entry name" value="FATTY ACID SYNTHASE"/>
    <property type="match status" value="1"/>
</dbReference>
<dbReference type="Pfam" id="PF08240">
    <property type="entry name" value="ADH_N"/>
    <property type="match status" value="1"/>
</dbReference>
<feature type="domain" description="PKS/mFAS DH" evidence="9">
    <location>
        <begin position="918"/>
        <end position="1234"/>
    </location>
</feature>
<dbReference type="InterPro" id="IPR049552">
    <property type="entry name" value="PKS_DH_N"/>
</dbReference>
<feature type="non-terminal residue" evidence="10">
    <location>
        <position position="1"/>
    </location>
</feature>
<evidence type="ECO:0000313" key="11">
    <source>
        <dbReference type="Proteomes" id="UP000258309"/>
    </source>
</evidence>
<dbReference type="InterPro" id="IPR049900">
    <property type="entry name" value="PKS_mFAS_DH"/>
</dbReference>
<dbReference type="InterPro" id="IPR050091">
    <property type="entry name" value="PKS_NRPS_Biosynth_Enz"/>
</dbReference>
<dbReference type="InterPro" id="IPR018201">
    <property type="entry name" value="Ketoacyl_synth_AS"/>
</dbReference>
<feature type="region of interest" description="C-terminal hotdog fold" evidence="5">
    <location>
        <begin position="1077"/>
        <end position="1234"/>
    </location>
</feature>
<dbReference type="InterPro" id="IPR016039">
    <property type="entry name" value="Thiolase-like"/>
</dbReference>
<comment type="caution">
    <text evidence="10">The sequence shown here is derived from an EMBL/GenBank/DDBJ whole genome shotgun (WGS) entry which is preliminary data.</text>
</comment>
<dbReference type="InterPro" id="IPR036291">
    <property type="entry name" value="NAD(P)-bd_dom_sf"/>
</dbReference>
<evidence type="ECO:0000256" key="3">
    <source>
        <dbReference type="ARBA" id="ARBA00022679"/>
    </source>
</evidence>
<dbReference type="Gene3D" id="3.40.47.10">
    <property type="match status" value="1"/>
</dbReference>
<dbReference type="Gene3D" id="1.10.1200.10">
    <property type="entry name" value="ACP-like"/>
    <property type="match status" value="1"/>
</dbReference>
<evidence type="ECO:0000259" key="8">
    <source>
        <dbReference type="PROSITE" id="PS52004"/>
    </source>
</evidence>
<dbReference type="GO" id="GO:0004315">
    <property type="term" value="F:3-oxoacyl-[acyl-carrier-protein] synthase activity"/>
    <property type="evidence" value="ECO:0007669"/>
    <property type="project" value="InterPro"/>
</dbReference>
<evidence type="ECO:0000256" key="5">
    <source>
        <dbReference type="PROSITE-ProRule" id="PRU01363"/>
    </source>
</evidence>
<dbReference type="PROSITE" id="PS52004">
    <property type="entry name" value="KS3_2"/>
    <property type="match status" value="1"/>
</dbReference>
<dbReference type="InterPro" id="IPR020807">
    <property type="entry name" value="PKS_DH"/>
</dbReference>
<dbReference type="InterPro" id="IPR016036">
    <property type="entry name" value="Malonyl_transacylase_ACP-bd"/>
</dbReference>
<dbReference type="OrthoDB" id="329835at2759"/>
<dbReference type="GO" id="GO:0006633">
    <property type="term" value="P:fatty acid biosynthetic process"/>
    <property type="evidence" value="ECO:0007669"/>
    <property type="project" value="InterPro"/>
</dbReference>
<feature type="compositionally biased region" description="Low complexity" evidence="6">
    <location>
        <begin position="1254"/>
        <end position="1264"/>
    </location>
</feature>
<dbReference type="InterPro" id="IPR006162">
    <property type="entry name" value="Ppantetheine_attach_site"/>
</dbReference>
<dbReference type="InterPro" id="IPR009081">
    <property type="entry name" value="PP-bd_ACP"/>
</dbReference>
<feature type="non-terminal residue" evidence="10">
    <location>
        <position position="2200"/>
    </location>
</feature>
<dbReference type="Pfam" id="PF23297">
    <property type="entry name" value="ACP_SdgA_C"/>
    <property type="match status" value="1"/>
</dbReference>
<dbReference type="Proteomes" id="UP000258309">
    <property type="component" value="Unassembled WGS sequence"/>
</dbReference>
<dbReference type="CDD" id="cd05195">
    <property type="entry name" value="enoyl_red"/>
    <property type="match status" value="1"/>
</dbReference>
<dbReference type="SUPFAM" id="SSF47336">
    <property type="entry name" value="ACP-like"/>
    <property type="match status" value="1"/>
</dbReference>
<keyword evidence="3" id="KW-0808">Transferase</keyword>
<dbReference type="Pfam" id="PF16197">
    <property type="entry name" value="KAsynt_C_assoc"/>
    <property type="match status" value="1"/>
</dbReference>
<dbReference type="PROSITE" id="PS50075">
    <property type="entry name" value="CARRIER"/>
    <property type="match status" value="1"/>
</dbReference>
<accession>A0A3E2GY80</accession>
<keyword evidence="4" id="KW-0511">Multifunctional enzyme</keyword>
<dbReference type="InterPro" id="IPR049551">
    <property type="entry name" value="PKS_DH_C"/>
</dbReference>
<dbReference type="InterPro" id="IPR057326">
    <property type="entry name" value="KR_dom"/>
</dbReference>
<dbReference type="GO" id="GO:0031177">
    <property type="term" value="F:phosphopantetheine binding"/>
    <property type="evidence" value="ECO:0007669"/>
    <property type="project" value="InterPro"/>
</dbReference>
<evidence type="ECO:0000256" key="4">
    <source>
        <dbReference type="ARBA" id="ARBA00023268"/>
    </source>
</evidence>
<dbReference type="Pfam" id="PF00109">
    <property type="entry name" value="ketoacyl-synt"/>
    <property type="match status" value="1"/>
</dbReference>
<dbReference type="SMART" id="SM00822">
    <property type="entry name" value="PKS_KR"/>
    <property type="match status" value="1"/>
</dbReference>
<keyword evidence="1" id="KW-0596">Phosphopantetheine</keyword>
<evidence type="ECO:0000256" key="6">
    <source>
        <dbReference type="SAM" id="MobiDB-lite"/>
    </source>
</evidence>
<dbReference type="SMART" id="SM00827">
    <property type="entry name" value="PKS_AT"/>
    <property type="match status" value="1"/>
</dbReference>
<dbReference type="GO" id="GO:0004312">
    <property type="term" value="F:fatty acid synthase activity"/>
    <property type="evidence" value="ECO:0007669"/>
    <property type="project" value="TreeGrafter"/>
</dbReference>
<feature type="domain" description="Carrier" evidence="7">
    <location>
        <begin position="2118"/>
        <end position="2195"/>
    </location>
</feature>
<feature type="region of interest" description="Disordered" evidence="6">
    <location>
        <begin position="1253"/>
        <end position="1290"/>
    </location>
</feature>
<dbReference type="PROSITE" id="PS00012">
    <property type="entry name" value="PHOSPHOPANTETHEINE"/>
    <property type="match status" value="1"/>
</dbReference>
<dbReference type="InterPro" id="IPR020843">
    <property type="entry name" value="ER"/>
</dbReference>
<proteinExistence type="predicted"/>
<dbReference type="Pfam" id="PF00698">
    <property type="entry name" value="Acyl_transf_1"/>
    <property type="match status" value="1"/>
</dbReference>
<dbReference type="InterPro" id="IPR014031">
    <property type="entry name" value="Ketoacyl_synth_C"/>
</dbReference>
<dbReference type="InterPro" id="IPR001227">
    <property type="entry name" value="Ac_transferase_dom_sf"/>
</dbReference>
<dbReference type="InterPro" id="IPR036736">
    <property type="entry name" value="ACP-like_sf"/>
</dbReference>
<dbReference type="SUPFAM" id="SSF50129">
    <property type="entry name" value="GroES-like"/>
    <property type="match status" value="1"/>
</dbReference>
<evidence type="ECO:0000259" key="9">
    <source>
        <dbReference type="PROSITE" id="PS52019"/>
    </source>
</evidence>
<feature type="compositionally biased region" description="Polar residues" evidence="6">
    <location>
        <begin position="1265"/>
        <end position="1279"/>
    </location>
</feature>
<evidence type="ECO:0000313" key="10">
    <source>
        <dbReference type="EMBL" id="RFU26058.1"/>
    </source>
</evidence>
<dbReference type="InterPro" id="IPR011032">
    <property type="entry name" value="GroES-like_sf"/>
</dbReference>
<dbReference type="Pfam" id="PF08659">
    <property type="entry name" value="KR"/>
    <property type="match status" value="1"/>
</dbReference>
<dbReference type="SMART" id="SM00823">
    <property type="entry name" value="PKS_PP"/>
    <property type="match status" value="1"/>
</dbReference>
<dbReference type="STRING" id="5539.A0A3E2GY80"/>
<dbReference type="PANTHER" id="PTHR43775:SF13">
    <property type="entry name" value="POLYKETIDE SYNTHASE 1"/>
    <property type="match status" value="1"/>
</dbReference>
<dbReference type="CDD" id="cd00833">
    <property type="entry name" value="PKS"/>
    <property type="match status" value="1"/>
</dbReference>
<dbReference type="Pfam" id="PF14765">
    <property type="entry name" value="PS-DH"/>
    <property type="match status" value="1"/>
</dbReference>
<dbReference type="InterPro" id="IPR013154">
    <property type="entry name" value="ADH-like_N"/>
</dbReference>
<dbReference type="InterPro" id="IPR020806">
    <property type="entry name" value="PKS_PP-bd"/>
</dbReference>
<organism evidence="10 11">
    <name type="scientific">Scytalidium lignicola</name>
    <name type="common">Hyphomycete</name>
    <dbReference type="NCBI Taxonomy" id="5539"/>
    <lineage>
        <taxon>Eukaryota</taxon>
        <taxon>Fungi</taxon>
        <taxon>Dikarya</taxon>
        <taxon>Ascomycota</taxon>
        <taxon>Pezizomycotina</taxon>
        <taxon>Leotiomycetes</taxon>
        <taxon>Leotiomycetes incertae sedis</taxon>
        <taxon>Scytalidium</taxon>
    </lineage>
</organism>
<dbReference type="InterPro" id="IPR042104">
    <property type="entry name" value="PKS_dehydratase_sf"/>
</dbReference>
<dbReference type="InterPro" id="IPR013968">
    <property type="entry name" value="PKS_KR"/>
</dbReference>
<dbReference type="SUPFAM" id="SSF55048">
    <property type="entry name" value="Probable ACP-binding domain of malonyl-CoA ACP transacylase"/>
    <property type="match status" value="1"/>
</dbReference>
<dbReference type="Pfam" id="PF13602">
    <property type="entry name" value="ADH_zinc_N_2"/>
    <property type="match status" value="1"/>
</dbReference>
<protein>
    <submittedName>
        <fullName evidence="10">Uncharacterized protein</fullName>
    </submittedName>
</protein>
<gene>
    <name evidence="10" type="ORF">B7463_g10269</name>
</gene>
<sequence>MTRISIEEWQKPMPIAIVGMSCRLPGDVSTLEDFWQLMSRARCGWSEIPKERFNKEAYYHPNPEKKGCFNTIGGYFLNHDLSKFDAPFFNITQQEAIAMDPQQRQLLECTYEAFENAGIPKESIAGRKIGVFVGGGASDYHLGNVRDLDSNPMFDQVGTHLSIQSGRISYYFDLRGPSITLDSACSSSLSALHQAVRSIRAGESEQAIVGACHLHLQPDEWVSLSTLGLLSGHGKTYMFDHRAKSGFARGEGVGCLILKPLHQAIHDNDKIWSVIVNTGVNQDGKTVGISTPSRDAQEQLMREVYVKAGISPEDVGFVEAHGTGTKVGDPIEAAAIYNVFGKGRTPRQPLYVGSVKTNVGHLENASGIISVIKAALMLDKGFILPNVNFEEANEKIPLSKWNMKVPTSQKPWSSSKRFISVNNFGFGGSNAHCVLEKAPFKKSESRTESGSNLKLFVLSGNDEMSAKASMKDLGIFLEQHPEVFQNQLFRNLAYTLCQRRSHLGWRLALVASSSNQLSMVLNSPNSKPTRVSKSPKVAFVFTGQGAQWYAMGRELLHSHHTFASTMTTIDEYLKCLGADFSIIDELQKDKEASQVSKAHISQPICTALQLALTTLLNSWGVRPMAVTGHSSGEIAAAYATGALSLEEAVAIAYYRGQAVLKMKEKHPDLRGSMLAVGASPSEAKDILKLLRKTQVVIACENSPGSITASGDAQAIDEFAAELDTRAMFNRKLRVDVAYHSPHMKFAAEDYLETIKDITPFSNPKIAFYSSVYGSRTDGASLGASYWVDNLTNPVLFSTSLHELCTKSRPDILVEIGPHSALEGPIKQILTNICYESSLDITYLPSLSRDQNATTSALKLAGSLYMKGHVLNFAAINHDDGLSTPKIISDLTPYPWSHQKYWNENRMTRQHRNKPFGRHDILGSLMDSSNDLEPSWRNMLRTNDIPWLRQHKMQSLTTFPLAGYICMVVEAAIQRASMRNLAFDEFSLREVQVSRPLCMEDDTDYETLLTLRPYADGTQSRSNEWDEFRIFSCDSSRGWIEHCSGLVAVRKQEEANPVNNSLRDDAGAKLEIADERCGTIISPDSFYADLHKAGASYGSLFQNTSGLRACDDSAVGQVEVPETATSMPSGYETPSTIQIPFIDLMFQFTFAILGAGLSGMKSLYVPSAIKELQFSKTIPNRPAEKLHMFAHTSPGFSSTNSVDFSIYGLRSPDSDEAVVRFSGLRMTPVKDDTSSAPQIRDLCFKLQWENLDLGSPPSTSTTESSGLFTPNSSDEYLQESNTDKHSNGRILSNTAPDSRPVVIISNRNVVDPFITSLIELISLHTGKTPSVSSLIATDASDKVCICLCELDDSVMSAITPKTFKHLQDLIINSSALLWVTLGAYKNAKYPERSMALGLLRTVRSETGKSLATLDLDPDHEFNIASQVRLIAQAFGRSLLKGETMGGDMEFSEENGRLLVPRIVEDQDMNLLIQRETQPSTLYLQDFKQNNRRLKLSIGTTGALDTLYFQDEEVQPIRDDEIEIQVEATGMNFKDVVIAMGQVSSPYVGVECSGTVSKVGVNVTTLRAGDRVCAMTLGAYSTFARCPAASAVRIPDGMTLEVGASIPVTYCTAYYAIMDLAHLCAGEKILIHAAAGGVGQAAIQLAEMIGAEIYATVGSHEKKQLIMDKYGIPEDHVFYSRSTAFGSAIREATRGEGVDVVINSLAGEFLRETWDCIAHFGRFIEIGKRDITSNTRLEMRPFEHNATFSSVDLTVLAAERPRIMSRVFTCVMELLSQEKIHPIVPITVMGISEVETALRMLQSGKTSGKVVIVPRPGEQVKTTHLRVNSGLLLKDVTYVIVGGTGGLGRSMTKWMVQKGAKHIVLLSRNGEANDKVRQLIRELGSVGARVEVRACDIANAANVNEVIAECERTLPPIRGVIHAAMVLRDMLFEKMGFEDFDTVVKSKVSGAWNIHNSLLNTNLDFFIVLSSVAGIVGNRGQAAYAAANTFLDAFVRYRIRNGLPAAAIDLTAVEGVGYLADNAARQTEILHNLSGNVAGEAELLALLTASIDGAINRTCNSQCITGLNIANGKPLPYYASDAKFSYLCSAALEASEIQSLSASEALSIQESLQRATSPNEAMRVITNGLIEKLSTILMVPQEDMDPIHSVSAYGLDSLNAIELRNWISKELQVHMQVLELLTSGTLTNLASVILKKTKITHA</sequence>
<dbReference type="FunFam" id="3.40.366.10:FF:000002">
    <property type="entry name" value="Probable polyketide synthase 2"/>
    <property type="match status" value="1"/>
</dbReference>
<dbReference type="Pfam" id="PF21089">
    <property type="entry name" value="PKS_DH_N"/>
    <property type="match status" value="1"/>
</dbReference>
<feature type="domain" description="Ketosynthase family 3 (KS3)" evidence="8">
    <location>
        <begin position="12"/>
        <end position="437"/>
    </location>
</feature>
<dbReference type="Gene3D" id="3.40.50.720">
    <property type="entry name" value="NAD(P)-binding Rossmann-like Domain"/>
    <property type="match status" value="1"/>
</dbReference>
<dbReference type="CDD" id="cd05274">
    <property type="entry name" value="KR_FAS_SDR_x"/>
    <property type="match status" value="1"/>
</dbReference>
<dbReference type="Gene3D" id="3.90.180.10">
    <property type="entry name" value="Medium-chain alcohol dehydrogenases, catalytic domain"/>
    <property type="match status" value="1"/>
</dbReference>
<dbReference type="GO" id="GO:0044550">
    <property type="term" value="P:secondary metabolite biosynthetic process"/>
    <property type="evidence" value="ECO:0007669"/>
    <property type="project" value="TreeGrafter"/>
</dbReference>